<feature type="compositionally biased region" description="Polar residues" evidence="1">
    <location>
        <begin position="271"/>
        <end position="282"/>
    </location>
</feature>
<dbReference type="Pfam" id="PF06521">
    <property type="entry name" value="PAR1"/>
    <property type="match status" value="1"/>
</dbReference>
<feature type="region of interest" description="Disordered" evidence="1">
    <location>
        <begin position="193"/>
        <end position="248"/>
    </location>
</feature>
<evidence type="ECO:0000313" key="2">
    <source>
        <dbReference type="EMBL" id="KAK5841459.1"/>
    </source>
</evidence>
<dbReference type="InterPro" id="IPR009489">
    <property type="entry name" value="PAR1"/>
</dbReference>
<comment type="caution">
    <text evidence="2">The sequence shown here is derived from an EMBL/GenBank/DDBJ whole genome shotgun (WGS) entry which is preliminary data.</text>
</comment>
<gene>
    <name evidence="2" type="ORF">PVK06_003780</name>
</gene>
<evidence type="ECO:0000256" key="1">
    <source>
        <dbReference type="SAM" id="MobiDB-lite"/>
    </source>
</evidence>
<dbReference type="PANTHER" id="PTHR35117">
    <property type="entry name" value="MYOSIN-M HEAVY PROTEIN"/>
    <property type="match status" value="1"/>
</dbReference>
<dbReference type="EMBL" id="JARKNE010000002">
    <property type="protein sequence ID" value="KAK5841459.1"/>
    <property type="molecule type" value="Genomic_DNA"/>
</dbReference>
<feature type="compositionally biased region" description="Polar residues" evidence="1">
    <location>
        <begin position="223"/>
        <end position="248"/>
    </location>
</feature>
<evidence type="ECO:0000313" key="3">
    <source>
        <dbReference type="Proteomes" id="UP001358586"/>
    </source>
</evidence>
<feature type="region of interest" description="Disordered" evidence="1">
    <location>
        <begin position="261"/>
        <end position="282"/>
    </location>
</feature>
<protein>
    <submittedName>
        <fullName evidence="2">Uncharacterized protein</fullName>
    </submittedName>
</protein>
<dbReference type="PANTHER" id="PTHR35117:SF1">
    <property type="entry name" value="MYOSIN-M HEAVY PROTEIN"/>
    <property type="match status" value="1"/>
</dbReference>
<keyword evidence="3" id="KW-1185">Reference proteome</keyword>
<accession>A0ABR0QR46</accession>
<dbReference type="Proteomes" id="UP001358586">
    <property type="component" value="Chromosome 2"/>
</dbReference>
<name>A0ABR0QR46_GOSAR</name>
<organism evidence="2 3">
    <name type="scientific">Gossypium arboreum</name>
    <name type="common">Tree cotton</name>
    <name type="synonym">Gossypium nanking</name>
    <dbReference type="NCBI Taxonomy" id="29729"/>
    <lineage>
        <taxon>Eukaryota</taxon>
        <taxon>Viridiplantae</taxon>
        <taxon>Streptophyta</taxon>
        <taxon>Embryophyta</taxon>
        <taxon>Tracheophyta</taxon>
        <taxon>Spermatophyta</taxon>
        <taxon>Magnoliopsida</taxon>
        <taxon>eudicotyledons</taxon>
        <taxon>Gunneridae</taxon>
        <taxon>Pentapetalae</taxon>
        <taxon>rosids</taxon>
        <taxon>malvids</taxon>
        <taxon>Malvales</taxon>
        <taxon>Malvaceae</taxon>
        <taxon>Malvoideae</taxon>
        <taxon>Gossypium</taxon>
    </lineage>
</organism>
<sequence length="666" mass="71449">MAKQSRSKKPEKLGKGKVTPVQVAFIVDRYLSDNKYSETRSVFRSEASSLISKSPVREAPKSLLSLGAMLNEYISLKEQKVIVEQEKARLEQEKCRVQSLLQGMQSVMNAFNASSTVPVPTMISHANVTKPTVTVPLSIPTAGSPPGLPMYSTPTIIPVSGPRNSIMERDKHSTPLTSELSTINKRTFEVANEAPTAAKRTRSKLTSRRLTSQGMNKLAESDNGMNNSQVAGQPTLNRSSSPNCGANESTTHISGVAKCLFNQPQPMTPPQAVSPQSEKLTTPVDVSSTVNCSQNNTPQGITPTNCTIISTERVTVSPLKQVTCYAIETNHCISSCSPVKTCSKRVGKRDHVKSRLDFDGTEVMENVHKPMTNETSTSESEMDADLFDLDLPNLDALGANFSFSELLVDLDLGCDGTNGYPCEPTLATSGDALSGSSHESGNGNMGANQVMSEFSSTFREVFSEKDTNVQCGPDTVTSMKSITKCIKIVSPVKGRRGSLEQQGCSAEIICEDLPKDVCAFSIASSGKRCVLETAADKGGDVEHQCRTSEVVVERMADYIESDECVAACGVNRNSIGISSDSLLDQQFTAKLCAPACYQNCPNVIDLYFNLAAGEGVFLPDLCNAQWSNPRRSMVDLISSSGAAPGPVSSEATGLFAVEAPAPAPMW</sequence>
<proteinExistence type="predicted"/>
<reference evidence="2 3" key="1">
    <citation type="submission" date="2023-03" db="EMBL/GenBank/DDBJ databases">
        <title>WGS of Gossypium arboreum.</title>
        <authorList>
            <person name="Yu D."/>
        </authorList>
    </citation>
    <scope>NUCLEOTIDE SEQUENCE [LARGE SCALE GENOMIC DNA]</scope>
    <source>
        <tissue evidence="2">Leaf</tissue>
    </source>
</reference>